<dbReference type="EMBL" id="JAUEPO010000001">
    <property type="protein sequence ID" value="KAK3336309.1"/>
    <property type="molecule type" value="Genomic_DNA"/>
</dbReference>
<dbReference type="CDD" id="cd21175">
    <property type="entry name" value="LPMO_AA9"/>
    <property type="match status" value="1"/>
</dbReference>
<comment type="cofactor">
    <cofactor evidence="1">
        <name>Cu(2+)</name>
        <dbReference type="ChEBI" id="CHEBI:29036"/>
    </cofactor>
</comment>
<dbReference type="GO" id="GO:0005576">
    <property type="term" value="C:extracellular region"/>
    <property type="evidence" value="ECO:0007669"/>
    <property type="project" value="UniProtKB-SubCell"/>
</dbReference>
<proteinExistence type="inferred from homology"/>
<dbReference type="InterPro" id="IPR005103">
    <property type="entry name" value="AA9_LPMO"/>
</dbReference>
<dbReference type="Pfam" id="PF03443">
    <property type="entry name" value="AA9"/>
    <property type="match status" value="1"/>
</dbReference>
<keyword evidence="12" id="KW-0624">Polysaccharide degradation</keyword>
<dbReference type="PROSITE" id="PS00562">
    <property type="entry name" value="CBM1_1"/>
    <property type="match status" value="1"/>
</dbReference>
<evidence type="ECO:0000256" key="14">
    <source>
        <dbReference type="ARBA" id="ARBA00045077"/>
    </source>
</evidence>
<organism evidence="18 19">
    <name type="scientific">Cercophora scortea</name>
    <dbReference type="NCBI Taxonomy" id="314031"/>
    <lineage>
        <taxon>Eukaryota</taxon>
        <taxon>Fungi</taxon>
        <taxon>Dikarya</taxon>
        <taxon>Ascomycota</taxon>
        <taxon>Pezizomycotina</taxon>
        <taxon>Sordariomycetes</taxon>
        <taxon>Sordariomycetidae</taxon>
        <taxon>Sordariales</taxon>
        <taxon>Lasiosphaeriaceae</taxon>
        <taxon>Cercophora</taxon>
    </lineage>
</organism>
<evidence type="ECO:0000256" key="8">
    <source>
        <dbReference type="ARBA" id="ARBA00023008"/>
    </source>
</evidence>
<keyword evidence="5 16" id="KW-0732">Signal</keyword>
<evidence type="ECO:0000256" key="4">
    <source>
        <dbReference type="ARBA" id="ARBA00022723"/>
    </source>
</evidence>
<dbReference type="InterPro" id="IPR035971">
    <property type="entry name" value="CBD_sf"/>
</dbReference>
<comment type="similarity">
    <text evidence="13">Belongs to the polysaccharide monooxygenase AA9 family.</text>
</comment>
<keyword evidence="9" id="KW-0503">Monooxygenase</keyword>
<dbReference type="GO" id="GO:0046872">
    <property type="term" value="F:metal ion binding"/>
    <property type="evidence" value="ECO:0007669"/>
    <property type="project" value="UniProtKB-KW"/>
</dbReference>
<reference evidence="18" key="1">
    <citation type="journal article" date="2023" name="Mol. Phylogenet. Evol.">
        <title>Genome-scale phylogeny and comparative genomics of the fungal order Sordariales.</title>
        <authorList>
            <person name="Hensen N."/>
            <person name="Bonometti L."/>
            <person name="Westerberg I."/>
            <person name="Brannstrom I.O."/>
            <person name="Guillou S."/>
            <person name="Cros-Aarteil S."/>
            <person name="Calhoun S."/>
            <person name="Haridas S."/>
            <person name="Kuo A."/>
            <person name="Mondo S."/>
            <person name="Pangilinan J."/>
            <person name="Riley R."/>
            <person name="LaButti K."/>
            <person name="Andreopoulos B."/>
            <person name="Lipzen A."/>
            <person name="Chen C."/>
            <person name="Yan M."/>
            <person name="Daum C."/>
            <person name="Ng V."/>
            <person name="Clum A."/>
            <person name="Steindorff A."/>
            <person name="Ohm R.A."/>
            <person name="Martin F."/>
            <person name="Silar P."/>
            <person name="Natvig D.O."/>
            <person name="Lalanne C."/>
            <person name="Gautier V."/>
            <person name="Ament-Velasquez S.L."/>
            <person name="Kruys A."/>
            <person name="Hutchinson M.I."/>
            <person name="Powell A.J."/>
            <person name="Barry K."/>
            <person name="Miller A.N."/>
            <person name="Grigoriev I.V."/>
            <person name="Debuchy R."/>
            <person name="Gladieux P."/>
            <person name="Hiltunen Thoren M."/>
            <person name="Johannesson H."/>
        </authorList>
    </citation>
    <scope>NUCLEOTIDE SEQUENCE</scope>
    <source>
        <strain evidence="18">SMH4131-1</strain>
    </source>
</reference>
<evidence type="ECO:0000256" key="1">
    <source>
        <dbReference type="ARBA" id="ARBA00001973"/>
    </source>
</evidence>
<feature type="domain" description="CBM1" evidence="17">
    <location>
        <begin position="278"/>
        <end position="314"/>
    </location>
</feature>
<keyword evidence="11" id="KW-0119">Carbohydrate metabolism</keyword>
<dbReference type="PROSITE" id="PS51164">
    <property type="entry name" value="CBM1_2"/>
    <property type="match status" value="1"/>
</dbReference>
<evidence type="ECO:0000256" key="13">
    <source>
        <dbReference type="ARBA" id="ARBA00044502"/>
    </source>
</evidence>
<dbReference type="InterPro" id="IPR049892">
    <property type="entry name" value="AA9"/>
</dbReference>
<dbReference type="Proteomes" id="UP001286456">
    <property type="component" value="Unassembled WGS sequence"/>
</dbReference>
<keyword evidence="18" id="KW-0378">Hydrolase</keyword>
<gene>
    <name evidence="18" type="ORF">B0T19DRAFT_396072</name>
</gene>
<keyword evidence="7" id="KW-0560">Oxidoreductase</keyword>
<keyword evidence="19" id="KW-1185">Reference proteome</keyword>
<accession>A0AAE0J3Q1</accession>
<dbReference type="SUPFAM" id="SSF57180">
    <property type="entry name" value="Cellulose-binding domain"/>
    <property type="match status" value="1"/>
</dbReference>
<comment type="catalytic activity">
    <reaction evidence="14">
        <text>[(1-&gt;4)-beta-D-glucosyl]n+m + reduced acceptor + O2 = 4-dehydro-beta-D-glucosyl-[(1-&gt;4)-beta-D-glucosyl]n-1 + [(1-&gt;4)-beta-D-glucosyl]m + acceptor + H2O.</text>
        <dbReference type="EC" id="1.14.99.56"/>
    </reaction>
</comment>
<evidence type="ECO:0000256" key="9">
    <source>
        <dbReference type="ARBA" id="ARBA00023033"/>
    </source>
</evidence>
<dbReference type="PANTHER" id="PTHR33353">
    <property type="entry name" value="PUTATIVE (AFU_ORTHOLOGUE AFUA_1G12560)-RELATED"/>
    <property type="match status" value="1"/>
</dbReference>
<reference evidence="18" key="2">
    <citation type="submission" date="2023-06" db="EMBL/GenBank/DDBJ databases">
        <authorList>
            <consortium name="Lawrence Berkeley National Laboratory"/>
            <person name="Haridas S."/>
            <person name="Hensen N."/>
            <person name="Bonometti L."/>
            <person name="Westerberg I."/>
            <person name="Brannstrom I.O."/>
            <person name="Guillou S."/>
            <person name="Cros-Aarteil S."/>
            <person name="Calhoun S."/>
            <person name="Kuo A."/>
            <person name="Mondo S."/>
            <person name="Pangilinan J."/>
            <person name="Riley R."/>
            <person name="Labutti K."/>
            <person name="Andreopoulos B."/>
            <person name="Lipzen A."/>
            <person name="Chen C."/>
            <person name="Yanf M."/>
            <person name="Daum C."/>
            <person name="Ng V."/>
            <person name="Clum A."/>
            <person name="Steindorff A."/>
            <person name="Ohm R."/>
            <person name="Martin F."/>
            <person name="Silar P."/>
            <person name="Natvig D."/>
            <person name="Lalanne C."/>
            <person name="Gautier V."/>
            <person name="Ament-Velasquez S.L."/>
            <person name="Kruys A."/>
            <person name="Hutchinson M.I."/>
            <person name="Powell A.J."/>
            <person name="Barry K."/>
            <person name="Miller A.N."/>
            <person name="Grigoriev I.V."/>
            <person name="Debuchy R."/>
            <person name="Gladieux P."/>
            <person name="Thoren M.H."/>
            <person name="Johannesson H."/>
        </authorList>
    </citation>
    <scope>NUCLEOTIDE SEQUENCE</scope>
    <source>
        <strain evidence="18">SMH4131-1</strain>
    </source>
</reference>
<evidence type="ECO:0000256" key="7">
    <source>
        <dbReference type="ARBA" id="ARBA00023002"/>
    </source>
</evidence>
<evidence type="ECO:0000256" key="11">
    <source>
        <dbReference type="ARBA" id="ARBA00023277"/>
    </source>
</evidence>
<evidence type="ECO:0000256" key="15">
    <source>
        <dbReference type="ARBA" id="ARBA00047174"/>
    </source>
</evidence>
<evidence type="ECO:0000256" key="16">
    <source>
        <dbReference type="SAM" id="SignalP"/>
    </source>
</evidence>
<feature type="chain" id="PRO_5042186297" description="lytic cellulose monooxygenase (C4-dehydrogenating)" evidence="16">
    <location>
        <begin position="20"/>
        <end position="314"/>
    </location>
</feature>
<dbReference type="Pfam" id="PF00734">
    <property type="entry name" value="CBM_1"/>
    <property type="match status" value="1"/>
</dbReference>
<dbReference type="GO" id="GO:0030248">
    <property type="term" value="F:cellulose binding"/>
    <property type="evidence" value="ECO:0007669"/>
    <property type="project" value="InterPro"/>
</dbReference>
<evidence type="ECO:0000313" key="18">
    <source>
        <dbReference type="EMBL" id="KAK3336309.1"/>
    </source>
</evidence>
<keyword evidence="4" id="KW-0479">Metal-binding</keyword>
<dbReference type="GO" id="GO:0004497">
    <property type="term" value="F:monooxygenase activity"/>
    <property type="evidence" value="ECO:0007669"/>
    <property type="project" value="UniProtKB-KW"/>
</dbReference>
<feature type="signal peptide" evidence="16">
    <location>
        <begin position="1"/>
        <end position="19"/>
    </location>
</feature>
<dbReference type="SMART" id="SM00236">
    <property type="entry name" value="fCBD"/>
    <property type="match status" value="1"/>
</dbReference>
<evidence type="ECO:0000259" key="17">
    <source>
        <dbReference type="PROSITE" id="PS51164"/>
    </source>
</evidence>
<evidence type="ECO:0000256" key="10">
    <source>
        <dbReference type="ARBA" id="ARBA00023157"/>
    </source>
</evidence>
<name>A0AAE0J3Q1_9PEZI</name>
<protein>
    <recommendedName>
        <fullName evidence="15">lytic cellulose monooxygenase (C4-dehydrogenating)</fullName>
        <ecNumber evidence="15">1.14.99.56</ecNumber>
    </recommendedName>
</protein>
<comment type="caution">
    <text evidence="18">The sequence shown here is derived from an EMBL/GenBank/DDBJ whole genome shotgun (WGS) entry which is preliminary data.</text>
</comment>
<dbReference type="PANTHER" id="PTHR33353:SF11">
    <property type="entry name" value="GLYCOSYLHYDROLASE FAMILY 61-7 PROTEIN"/>
    <property type="match status" value="1"/>
</dbReference>
<evidence type="ECO:0000256" key="2">
    <source>
        <dbReference type="ARBA" id="ARBA00004613"/>
    </source>
</evidence>
<dbReference type="EC" id="1.14.99.56" evidence="15"/>
<keyword evidence="6" id="KW-0136">Cellulose degradation</keyword>
<sequence length="314" mass="32498">MKGFTSIAALSLAVSSVSAHFIFQQLSVGATKYDVFKYIRQNSNYNSPVTDLASNDLRCNVGASGTGTATVSVVAGSQFTFTLDTPVYHQGPVSVYMSKAPGAASDYDGSGAWFKIYDWGPTFSGSTSTWNMAGSYTFTIPSCIPSGDYLLRIQALGIHNPWPAGIPQFYISCAQISIASGGNTTPSPTALIPGAFKETDPGYTVNIYSNFLNYTVPGPAVFSCGSGGGSPAVTTTPTPATTTAAGTTTSKAVSTTFKTSTTSTLTTAKTSTTSVSTCALAKYAQCGGSGWTGCTVCASGSTCQKTNEYYSQCL</sequence>
<keyword evidence="3" id="KW-0964">Secreted</keyword>
<evidence type="ECO:0000256" key="12">
    <source>
        <dbReference type="ARBA" id="ARBA00023326"/>
    </source>
</evidence>
<keyword evidence="10" id="KW-1015">Disulfide bond</keyword>
<keyword evidence="8" id="KW-0186">Copper</keyword>
<dbReference type="Gene3D" id="2.70.50.70">
    <property type="match status" value="1"/>
</dbReference>
<comment type="subcellular location">
    <subcellularLocation>
        <location evidence="2">Secreted</location>
    </subcellularLocation>
</comment>
<dbReference type="GO" id="GO:0030245">
    <property type="term" value="P:cellulose catabolic process"/>
    <property type="evidence" value="ECO:0007669"/>
    <property type="project" value="UniProtKB-KW"/>
</dbReference>
<evidence type="ECO:0000313" key="19">
    <source>
        <dbReference type="Proteomes" id="UP001286456"/>
    </source>
</evidence>
<dbReference type="GO" id="GO:0016787">
    <property type="term" value="F:hydrolase activity"/>
    <property type="evidence" value="ECO:0007669"/>
    <property type="project" value="UniProtKB-KW"/>
</dbReference>
<evidence type="ECO:0000256" key="5">
    <source>
        <dbReference type="ARBA" id="ARBA00022729"/>
    </source>
</evidence>
<evidence type="ECO:0000256" key="3">
    <source>
        <dbReference type="ARBA" id="ARBA00022525"/>
    </source>
</evidence>
<dbReference type="InterPro" id="IPR000254">
    <property type="entry name" value="CBD"/>
</dbReference>
<evidence type="ECO:0000256" key="6">
    <source>
        <dbReference type="ARBA" id="ARBA00023001"/>
    </source>
</evidence>
<dbReference type="AlphaFoldDB" id="A0AAE0J3Q1"/>